<dbReference type="AlphaFoldDB" id="A0A6A6ADT2"/>
<dbReference type="RefSeq" id="XP_033523436.1">
    <property type="nucleotide sequence ID" value="XM_033668246.1"/>
</dbReference>
<feature type="transmembrane region" description="Helical" evidence="1">
    <location>
        <begin position="19"/>
        <end position="37"/>
    </location>
</feature>
<reference evidence="2" key="1">
    <citation type="journal article" date="2020" name="Stud. Mycol.">
        <title>101 Dothideomycetes genomes: a test case for predicting lifestyles and emergence of pathogens.</title>
        <authorList>
            <person name="Haridas S."/>
            <person name="Albert R."/>
            <person name="Binder M."/>
            <person name="Bloem J."/>
            <person name="Labutti K."/>
            <person name="Salamov A."/>
            <person name="Andreopoulos B."/>
            <person name="Baker S."/>
            <person name="Barry K."/>
            <person name="Bills G."/>
            <person name="Bluhm B."/>
            <person name="Cannon C."/>
            <person name="Castanera R."/>
            <person name="Culley D."/>
            <person name="Daum C."/>
            <person name="Ezra D."/>
            <person name="Gonzalez J."/>
            <person name="Henrissat B."/>
            <person name="Kuo A."/>
            <person name="Liang C."/>
            <person name="Lipzen A."/>
            <person name="Lutzoni F."/>
            <person name="Magnuson J."/>
            <person name="Mondo S."/>
            <person name="Nolan M."/>
            <person name="Ohm R."/>
            <person name="Pangilinan J."/>
            <person name="Park H.-J."/>
            <person name="Ramirez L."/>
            <person name="Alfaro M."/>
            <person name="Sun H."/>
            <person name="Tritt A."/>
            <person name="Yoshinaga Y."/>
            <person name="Zwiers L.-H."/>
            <person name="Turgeon B."/>
            <person name="Goodwin S."/>
            <person name="Spatafora J."/>
            <person name="Crous P."/>
            <person name="Grigoriev I."/>
        </authorList>
    </citation>
    <scope>NUCLEOTIDE SEQUENCE</scope>
    <source>
        <strain evidence="2">CBS 119687</strain>
    </source>
</reference>
<evidence type="ECO:0000256" key="1">
    <source>
        <dbReference type="SAM" id="Phobius"/>
    </source>
</evidence>
<gene>
    <name evidence="2" type="ORF">P153DRAFT_367332</name>
</gene>
<protein>
    <submittedName>
        <fullName evidence="2">Uncharacterized protein</fullName>
    </submittedName>
</protein>
<evidence type="ECO:0000313" key="2">
    <source>
        <dbReference type="EMBL" id="KAF2129047.1"/>
    </source>
</evidence>
<keyword evidence="1" id="KW-0812">Transmembrane</keyword>
<keyword evidence="1" id="KW-0472">Membrane</keyword>
<keyword evidence="3" id="KW-1185">Reference proteome</keyword>
<organism evidence="2 3">
    <name type="scientific">Dothidotthia symphoricarpi CBS 119687</name>
    <dbReference type="NCBI Taxonomy" id="1392245"/>
    <lineage>
        <taxon>Eukaryota</taxon>
        <taxon>Fungi</taxon>
        <taxon>Dikarya</taxon>
        <taxon>Ascomycota</taxon>
        <taxon>Pezizomycotina</taxon>
        <taxon>Dothideomycetes</taxon>
        <taxon>Pleosporomycetidae</taxon>
        <taxon>Pleosporales</taxon>
        <taxon>Dothidotthiaceae</taxon>
        <taxon>Dothidotthia</taxon>
    </lineage>
</organism>
<dbReference type="EMBL" id="ML977507">
    <property type="protein sequence ID" value="KAF2129047.1"/>
    <property type="molecule type" value="Genomic_DNA"/>
</dbReference>
<dbReference type="GeneID" id="54408678"/>
<keyword evidence="1" id="KW-1133">Transmembrane helix</keyword>
<accession>A0A6A6ADT2</accession>
<sequence>MKKAACFQLYRLTESLLDILLPLTILFAALIISLSGLHSDTNNVGSREVSPTLFVT</sequence>
<proteinExistence type="predicted"/>
<evidence type="ECO:0000313" key="3">
    <source>
        <dbReference type="Proteomes" id="UP000799771"/>
    </source>
</evidence>
<name>A0A6A6ADT2_9PLEO</name>
<dbReference type="Proteomes" id="UP000799771">
    <property type="component" value="Unassembled WGS sequence"/>
</dbReference>